<comment type="function">
    <text evidence="5">Methyltransferase required for the conversion of demethylmenaquinol (DMKH2) to menaquinol (MKH2).</text>
</comment>
<comment type="catalytic activity">
    <reaction evidence="5">
        <text>a 2-demethylmenaquinol + S-adenosyl-L-methionine = a menaquinol + S-adenosyl-L-homocysteine + H(+)</text>
        <dbReference type="Rhea" id="RHEA:42640"/>
        <dbReference type="Rhea" id="RHEA-COMP:9539"/>
        <dbReference type="Rhea" id="RHEA-COMP:9563"/>
        <dbReference type="ChEBI" id="CHEBI:15378"/>
        <dbReference type="ChEBI" id="CHEBI:18151"/>
        <dbReference type="ChEBI" id="CHEBI:55437"/>
        <dbReference type="ChEBI" id="CHEBI:57856"/>
        <dbReference type="ChEBI" id="CHEBI:59789"/>
        <dbReference type="EC" id="2.1.1.163"/>
    </reaction>
</comment>
<dbReference type="CDD" id="cd02440">
    <property type="entry name" value="AdoMet_MTases"/>
    <property type="match status" value="1"/>
</dbReference>
<dbReference type="Gene3D" id="3.40.50.150">
    <property type="entry name" value="Vaccinia Virus protein VP39"/>
    <property type="match status" value="1"/>
</dbReference>
<keyword evidence="2 5" id="KW-0489">Methyltransferase</keyword>
<name>A0ABS9UTL2_9BACT</name>
<dbReference type="NCBIfam" id="TIGR01934">
    <property type="entry name" value="MenG_MenH_UbiE"/>
    <property type="match status" value="1"/>
</dbReference>
<dbReference type="InterPro" id="IPR029063">
    <property type="entry name" value="SAM-dependent_MTases_sf"/>
</dbReference>
<dbReference type="PROSITE" id="PS01183">
    <property type="entry name" value="UBIE_1"/>
    <property type="match status" value="1"/>
</dbReference>
<comment type="caution">
    <text evidence="6">The sequence shown here is derived from an EMBL/GenBank/DDBJ whole genome shotgun (WGS) entry which is preliminary data.</text>
</comment>
<dbReference type="Pfam" id="PF01209">
    <property type="entry name" value="Ubie_methyltran"/>
    <property type="match status" value="1"/>
</dbReference>
<keyword evidence="3 5" id="KW-0808">Transferase</keyword>
<sequence>MSVVPYKEKDSGKKEQVAEMFNNISKKYDFLNHLLSLGIDIIWRKKAIKMLQADQPKLILDIATGTGDFAIEALALNPDKVIGVDISAGMLEEGKKKMKKRKLDHIIDMQMGDSEKLLFEDNKFDAVIVSFGVRNFENLEKGLADMFRVLKPGGKTVIVEFSKPKKFPMKQGYNFYFKYILPQIGKLVSKDNAAYTYLPESVQAFPDGMDFLKVLENVGFKNTKCRPLTFGISSIYIGEK</sequence>
<evidence type="ECO:0000256" key="5">
    <source>
        <dbReference type="HAMAP-Rule" id="MF_01813"/>
    </source>
</evidence>
<proteinExistence type="inferred from homology"/>
<evidence type="ECO:0000256" key="4">
    <source>
        <dbReference type="ARBA" id="ARBA00022691"/>
    </source>
</evidence>
<dbReference type="SUPFAM" id="SSF53335">
    <property type="entry name" value="S-adenosyl-L-methionine-dependent methyltransferases"/>
    <property type="match status" value="1"/>
</dbReference>
<dbReference type="PROSITE" id="PS51608">
    <property type="entry name" value="SAM_MT_UBIE"/>
    <property type="match status" value="1"/>
</dbReference>
<accession>A0ABS9UTL2</accession>
<dbReference type="HAMAP" id="MF_01813">
    <property type="entry name" value="MenG_UbiE_methyltr"/>
    <property type="match status" value="1"/>
</dbReference>
<dbReference type="GO" id="GO:0008425">
    <property type="term" value="F:2-methoxy-6-polyprenyl-1,4-benzoquinol methyltransferase activity"/>
    <property type="evidence" value="ECO:0007669"/>
    <property type="project" value="UniProtKB-EC"/>
</dbReference>
<dbReference type="EMBL" id="JAKZGS010000024">
    <property type="protein sequence ID" value="MCH7399972.1"/>
    <property type="molecule type" value="Genomic_DNA"/>
</dbReference>
<keyword evidence="7" id="KW-1185">Reference proteome</keyword>
<dbReference type="RefSeq" id="WP_241276467.1">
    <property type="nucleotide sequence ID" value="NZ_JAKZGS010000024.1"/>
</dbReference>
<evidence type="ECO:0000256" key="2">
    <source>
        <dbReference type="ARBA" id="ARBA00022603"/>
    </source>
</evidence>
<comment type="pathway">
    <text evidence="5">Quinol/quinone metabolism; menaquinone biosynthesis; menaquinol from 1,4-dihydroxy-2-naphthoate: step 2/2.</text>
</comment>
<comment type="similarity">
    <text evidence="5">Belongs to the class I-like SAM-binding methyltransferase superfamily. MenG/UbiE family.</text>
</comment>
<dbReference type="InterPro" id="IPR023576">
    <property type="entry name" value="UbiE/COQ5_MeTrFase_CS"/>
</dbReference>
<evidence type="ECO:0000256" key="1">
    <source>
        <dbReference type="ARBA" id="ARBA00022428"/>
    </source>
</evidence>
<dbReference type="NCBIfam" id="NF001244">
    <property type="entry name" value="PRK00216.1-5"/>
    <property type="match status" value="1"/>
</dbReference>
<dbReference type="PANTHER" id="PTHR43591:SF24">
    <property type="entry name" value="2-METHOXY-6-POLYPRENYL-1,4-BENZOQUINOL METHYLASE, MITOCHONDRIAL"/>
    <property type="match status" value="1"/>
</dbReference>
<keyword evidence="4 5" id="KW-0949">S-adenosyl-L-methionine</keyword>
<feature type="binding site" evidence="5">
    <location>
        <begin position="113"/>
        <end position="114"/>
    </location>
    <ligand>
        <name>S-adenosyl-L-methionine</name>
        <dbReference type="ChEBI" id="CHEBI:59789"/>
    </ligand>
</feature>
<evidence type="ECO:0000256" key="3">
    <source>
        <dbReference type="ARBA" id="ARBA00022679"/>
    </source>
</evidence>
<feature type="binding site" evidence="5">
    <location>
        <position position="66"/>
    </location>
    <ligand>
        <name>S-adenosyl-L-methionine</name>
        <dbReference type="ChEBI" id="CHEBI:59789"/>
    </ligand>
</feature>
<protein>
    <recommendedName>
        <fullName evidence="5">Demethylmenaquinone methyltransferase</fullName>
        <ecNumber evidence="5">2.1.1.163</ecNumber>
    </recommendedName>
</protein>
<reference evidence="6" key="1">
    <citation type="submission" date="2022-03" db="EMBL/GenBank/DDBJ databases">
        <title>De novo assembled genomes of Belliella spp. (Cyclobacteriaceae) strains.</title>
        <authorList>
            <person name="Szabo A."/>
            <person name="Korponai K."/>
            <person name="Felfoldi T."/>
        </authorList>
    </citation>
    <scope>NUCLEOTIDE SEQUENCE</scope>
    <source>
        <strain evidence="6">DSM 107340</strain>
    </source>
</reference>
<dbReference type="GO" id="GO:0032259">
    <property type="term" value="P:methylation"/>
    <property type="evidence" value="ECO:0007669"/>
    <property type="project" value="UniProtKB-KW"/>
</dbReference>
<evidence type="ECO:0000313" key="6">
    <source>
        <dbReference type="EMBL" id="MCH7399972.1"/>
    </source>
</evidence>
<gene>
    <name evidence="6" type="primary">ubiE</name>
    <name evidence="5" type="synonym">menG</name>
    <name evidence="6" type="ORF">MM236_18400</name>
</gene>
<dbReference type="GO" id="GO:0043770">
    <property type="term" value="F:demethylmenaquinone methyltransferase activity"/>
    <property type="evidence" value="ECO:0007669"/>
    <property type="project" value="UniProtKB-EC"/>
</dbReference>
<feature type="binding site" evidence="5">
    <location>
        <position position="85"/>
    </location>
    <ligand>
        <name>S-adenosyl-L-methionine</name>
        <dbReference type="ChEBI" id="CHEBI:59789"/>
    </ligand>
</feature>
<evidence type="ECO:0000313" key="7">
    <source>
        <dbReference type="Proteomes" id="UP001165488"/>
    </source>
</evidence>
<organism evidence="6 7">
    <name type="scientific">Belliella calami</name>
    <dbReference type="NCBI Taxonomy" id="2923436"/>
    <lineage>
        <taxon>Bacteria</taxon>
        <taxon>Pseudomonadati</taxon>
        <taxon>Bacteroidota</taxon>
        <taxon>Cytophagia</taxon>
        <taxon>Cytophagales</taxon>
        <taxon>Cyclobacteriaceae</taxon>
        <taxon>Belliella</taxon>
    </lineage>
</organism>
<dbReference type="InterPro" id="IPR004033">
    <property type="entry name" value="UbiE/COQ5_MeTrFase"/>
</dbReference>
<dbReference type="PANTHER" id="PTHR43591">
    <property type="entry name" value="METHYLTRANSFERASE"/>
    <property type="match status" value="1"/>
</dbReference>
<dbReference type="PROSITE" id="PS01184">
    <property type="entry name" value="UBIE_2"/>
    <property type="match status" value="1"/>
</dbReference>
<dbReference type="Proteomes" id="UP001165488">
    <property type="component" value="Unassembled WGS sequence"/>
</dbReference>
<keyword evidence="1 5" id="KW-0474">Menaquinone biosynthesis</keyword>
<dbReference type="EC" id="2.1.1.163" evidence="5"/>
<feature type="binding site" evidence="5">
    <location>
        <position position="130"/>
    </location>
    <ligand>
        <name>S-adenosyl-L-methionine</name>
        <dbReference type="ChEBI" id="CHEBI:59789"/>
    </ligand>
</feature>